<dbReference type="InterPro" id="IPR052933">
    <property type="entry name" value="DNA_Protect_Modify"/>
</dbReference>
<evidence type="ECO:0000313" key="4">
    <source>
        <dbReference type="Proteomes" id="UP000283314"/>
    </source>
</evidence>
<dbReference type="Proteomes" id="UP000283314">
    <property type="component" value="Unassembled WGS sequence"/>
</dbReference>
<dbReference type="EMBL" id="QROT01000001">
    <property type="protein sequence ID" value="RHL48255.1"/>
    <property type="molecule type" value="Genomic_DNA"/>
</dbReference>
<dbReference type="PRINTS" id="PR00507">
    <property type="entry name" value="N12N6MTFRASE"/>
</dbReference>
<evidence type="ECO:0000313" key="3">
    <source>
        <dbReference type="EMBL" id="RHL48255.1"/>
    </source>
</evidence>
<dbReference type="InterPro" id="IPR001650">
    <property type="entry name" value="Helicase_C-like"/>
</dbReference>
<dbReference type="SMART" id="SM00490">
    <property type="entry name" value="HELICc"/>
    <property type="match status" value="1"/>
</dbReference>
<sequence>MYDEIQDKKVRAAAIKKEYGLGGAGWPIEGYGLHGYDSFGSKGLKLQWRDEEGEKEGYLSWSRVEREIAVLISKGEYYIVPKKFEPGKIEPKYYQKPLDDYFVEGLDNEIIQMFLYQVFTSDIPQSDKVDFLETMYGDKSRLFFRRYYKNENGTCRVERTSDGITLQFYDDKKVKWELNLDWWECCDYLESMIQDKVFAPEIDVTIISGENEEKLNNYQYRDFYEYAIGFLRQSSEERKDNRVGNLNYVLSKLKMDDIDVQWDEEFDEILAEDVDNIWHGKSFYDFLLEEAIVYESDGTSSLIDKDTLEQIKRERLISRDGEKKSHFYRLELIEEPQPEYQKEYSDEEIEEILEIDRVHIEERYEQESDKEQNNEKEDEVIEDDIPDEVVTYLEYGREIEEEQGLEPGSLDPRNKTDIDKEMSAHLTPIEDIPQYKVDYHYNLVELETGGAKTRYYWNVDAIKVLKRIESESRLATMQEQKVLAKYAGWGGIPQVFNPEDGNWQNEYEELKELLTEEEYAAARSSVNNAFYTSPEICMCINQALVDFGVTKGNILEPSLGIGNFFGSRPIPMQRCKLYGVEKDDITGRIAKQLYQKANISIKGFEETTFPDNFFDAAVGNVPFGDYKVYDSKYNKLNFKVHDYFLAKSIDQVRPGGIVAFITTKGTMDKANASVRRYLGQRAELIGAIRLPTRAFKENAGTEVTSDILFLKKRERAVDIEPEWVHLGVTDEGIPVNSYFVEHPEMMLGKMQYVTGPYGENSKYTACVNNEENFNIYKELNRKIRNLKAEITDFDRDEDKENSDEVIPADPEVRNYTYTWVDENLYYRENSIMTKIEMSKKDMERVRGMDEIRAAERHLIDIQTAGCSEEELKEGQRILNEKYDKFVKKYGIINSRANAKAFRNDADYSLLCSLEEIDEDGNVKKASMFTKQTIKPDIRPESVATAVEALNISINEFGSVNIPFMLSIYEPDISKQIKELENQAGESVTLSEQQKAEVMRAVLCEELSGIIFLNPVLYNEEDLCTGWETSDEYLSGNVRKKLQEAQEYAEKYPELFSGNVAALSQVQPKDLDASEIDVRIGTTWIEKEDYEEFIFELLGTPGYARASSSRYYRNSGIQIHLNQYTMEWFIENKSKDKHSVAATKTYGTSRLDAYSIFESCLNLKTVTVKDRIDDGDGKYHYVVNKTETMLAREKQNQIKEAFKRWIFEEPDRRKKYVDYYNETFNNTRLREYDGSFLTFPGMNPSIELKPHQKNAVARILMGGNTLLAHCVGAGKSFEMMAACMEQKRLGLANKTVMVVPKPLIGQTAAEFLRLYPSANILVATERDFEKSRRRKFISRIATGDYDCIIMSHSQFEKIPISAERKENMIRRQIEQITFAIDETKRQNGERWTIKQMEANKKRLEEQIKKLADEKGKDEQITFEELGIDSIMVDEAHAFKNLAIFSKINNVSGISSSGAKKATDMQLKCQYLSEINGDRGIVFATGTPVSNTMCELYVMQKYLQNSTLERLGLEHFDSWASNFGEVTTALELTVEGSGFRFKSRFNRFTNLPELMNIFREIADVQTKDMLDLDVPKLRGDKYIIVESEPDYYVKNVMEDFVVRAERIRAGGVDPSEDNFLKITHEARLLGTDARLLDADAPNNSDGKLNKVVANVLAEYNKAKDERKIGCQLIFSDIGVPKQKWSEDMVTNGFGTQSSISSDGEEIWEFSFDIYNYVKTELVKKGIPAEEIAFIHDATTDAQRDVMFREMRTGKKKILLGSTDKCGTGVNVQTHLTAMHHIDCPWKPSCIEQREGRGIRQGNLNDEVAVYRYVTKGTFDAYSWSIVENKQRFISQVMTSKSVSRTCEDIDEATLSYAEIKAVATGNPLIKEKMEIDNDVQRLKLLKSSYDSQRYTLQDNFMIKYPKLIKTVKEMLVKVSADAKKVGEELLKQVDFTITLNSNFMDNRADAGNIILKEVQELKGMEEKVIGEYRGFDLVIFKDALGLKKIALKGESDYDTEISTSPVGLIVRLENLFEGIPEKETFLEKKVSDYERDMESSKEQYERPFEYEEELNQKLARQSELNNMLDLENGKSMDEDLGGLEESEMVEDIGKNNIRKESINKDADRGDEYGTVKI</sequence>
<protein>
    <submittedName>
        <fullName evidence="3">Helicase</fullName>
    </submittedName>
</protein>
<keyword evidence="3" id="KW-0547">Nucleotide-binding</keyword>
<proteinExistence type="predicted"/>
<dbReference type="Gene3D" id="3.40.50.150">
    <property type="entry name" value="Vaccinia Virus protein VP39"/>
    <property type="match status" value="1"/>
</dbReference>
<evidence type="ECO:0000256" key="1">
    <source>
        <dbReference type="SAM" id="Coils"/>
    </source>
</evidence>
<keyword evidence="1" id="KW-0175">Coiled coil</keyword>
<dbReference type="Pfam" id="PF04851">
    <property type="entry name" value="ResIII"/>
    <property type="match status" value="1"/>
</dbReference>
<keyword evidence="3" id="KW-0378">Hydrolase</keyword>
<dbReference type="GO" id="GO:0016787">
    <property type="term" value="F:hydrolase activity"/>
    <property type="evidence" value="ECO:0007669"/>
    <property type="project" value="InterPro"/>
</dbReference>
<dbReference type="InterPro" id="IPR006935">
    <property type="entry name" value="Helicase/UvrB_N"/>
</dbReference>
<dbReference type="PANTHER" id="PTHR41313:SF1">
    <property type="entry name" value="DNA METHYLASE ADENINE-SPECIFIC DOMAIN-CONTAINING PROTEIN"/>
    <property type="match status" value="1"/>
</dbReference>
<keyword evidence="3" id="KW-0067">ATP-binding</keyword>
<dbReference type="InterPro" id="IPR027417">
    <property type="entry name" value="P-loop_NTPase"/>
</dbReference>
<reference evidence="3 4" key="1">
    <citation type="submission" date="2018-08" db="EMBL/GenBank/DDBJ databases">
        <title>A genome reference for cultivated species of the human gut microbiota.</title>
        <authorList>
            <person name="Zou Y."/>
            <person name="Xue W."/>
            <person name="Luo G."/>
        </authorList>
    </citation>
    <scope>NUCLEOTIDE SEQUENCE [LARGE SCALE GENOMIC DNA]</scope>
    <source>
        <strain evidence="3 4">AF37-4</strain>
    </source>
</reference>
<dbReference type="PANTHER" id="PTHR41313">
    <property type="entry name" value="ADENINE-SPECIFIC METHYLTRANSFERASE"/>
    <property type="match status" value="1"/>
</dbReference>
<name>A0A415LI71_9FIRM</name>
<feature type="coiled-coil region" evidence="1">
    <location>
        <begin position="1385"/>
        <end position="1419"/>
    </location>
</feature>
<dbReference type="Pfam" id="PF00271">
    <property type="entry name" value="Helicase_C"/>
    <property type="match status" value="1"/>
</dbReference>
<dbReference type="Gene3D" id="3.40.50.300">
    <property type="entry name" value="P-loop containing nucleotide triphosphate hydrolases"/>
    <property type="match status" value="2"/>
</dbReference>
<evidence type="ECO:0000259" key="2">
    <source>
        <dbReference type="PROSITE" id="PS51194"/>
    </source>
</evidence>
<dbReference type="GO" id="GO:0005524">
    <property type="term" value="F:ATP binding"/>
    <property type="evidence" value="ECO:0007669"/>
    <property type="project" value="InterPro"/>
</dbReference>
<dbReference type="InterPro" id="IPR029063">
    <property type="entry name" value="SAM-dependent_MTases_sf"/>
</dbReference>
<organism evidence="3 4">
    <name type="scientific">Eubacterium ventriosum</name>
    <dbReference type="NCBI Taxonomy" id="39496"/>
    <lineage>
        <taxon>Bacteria</taxon>
        <taxon>Bacillati</taxon>
        <taxon>Bacillota</taxon>
        <taxon>Clostridia</taxon>
        <taxon>Eubacteriales</taxon>
        <taxon>Eubacteriaceae</taxon>
        <taxon>Eubacterium</taxon>
    </lineage>
</organism>
<dbReference type="GO" id="GO:0004386">
    <property type="term" value="F:helicase activity"/>
    <property type="evidence" value="ECO:0007669"/>
    <property type="project" value="UniProtKB-KW"/>
</dbReference>
<gene>
    <name evidence="3" type="ORF">DW018_00235</name>
</gene>
<accession>A0A415LI71</accession>
<dbReference type="PROSITE" id="PS51194">
    <property type="entry name" value="HELICASE_CTER"/>
    <property type="match status" value="1"/>
</dbReference>
<keyword evidence="3" id="KW-0347">Helicase</keyword>
<comment type="caution">
    <text evidence="3">The sequence shown here is derived from an EMBL/GenBank/DDBJ whole genome shotgun (WGS) entry which is preliminary data.</text>
</comment>
<dbReference type="GeneID" id="89720833"/>
<feature type="coiled-coil region" evidence="1">
    <location>
        <begin position="769"/>
        <end position="796"/>
    </location>
</feature>
<dbReference type="SUPFAM" id="SSF53335">
    <property type="entry name" value="S-adenosyl-L-methionine-dependent methyltransferases"/>
    <property type="match status" value="1"/>
</dbReference>
<dbReference type="GO" id="GO:0003677">
    <property type="term" value="F:DNA binding"/>
    <property type="evidence" value="ECO:0007669"/>
    <property type="project" value="InterPro"/>
</dbReference>
<dbReference type="SUPFAM" id="SSF52540">
    <property type="entry name" value="P-loop containing nucleoside triphosphate hydrolases"/>
    <property type="match status" value="2"/>
</dbReference>
<dbReference type="RefSeq" id="WP_118379184.1">
    <property type="nucleotide sequence ID" value="NZ_CABJDQ010000001.1"/>
</dbReference>
<feature type="domain" description="Helicase C-terminal" evidence="2">
    <location>
        <begin position="1652"/>
        <end position="1848"/>
    </location>
</feature>
<dbReference type="SMART" id="SM00487">
    <property type="entry name" value="DEXDc"/>
    <property type="match status" value="1"/>
</dbReference>
<dbReference type="InterPro" id="IPR014001">
    <property type="entry name" value="Helicase_ATP-bd"/>
</dbReference>